<reference evidence="6 7" key="2">
    <citation type="submission" date="2008-03" db="EMBL/GenBank/DDBJ databases">
        <title>Complete sequence of plasmid1 of Methylobacterium radiotolerans JCM 2831.</title>
        <authorList>
            <consortium name="US DOE Joint Genome Institute"/>
            <person name="Copeland A."/>
            <person name="Lucas S."/>
            <person name="Lapidus A."/>
            <person name="Glavina del Rio T."/>
            <person name="Dalin E."/>
            <person name="Tice H."/>
            <person name="Bruce D."/>
            <person name="Goodwin L."/>
            <person name="Pitluck S."/>
            <person name="Kiss H."/>
            <person name="Brettin T."/>
            <person name="Detter J.C."/>
            <person name="Han C."/>
            <person name="Kuske C.R."/>
            <person name="Schmutz J."/>
            <person name="Larimer F."/>
            <person name="Land M."/>
            <person name="Hauser L."/>
            <person name="Kyrpides N."/>
            <person name="Mikhailova N."/>
            <person name="Marx C.J."/>
            <person name="Richardson P."/>
        </authorList>
    </citation>
    <scope>NUCLEOTIDE SEQUENCE [LARGE SCALE GENOMIC DNA]</scope>
    <source>
        <strain evidence="7">ATCC 27329 / DSM 1819 / JCM 2831 / NBRC 15690 / NCIMB 10815 / 0-1</strain>
        <strain evidence="6">JCM 2831</strain>
        <plasmid evidence="7">Plasmid pMRAD01</plasmid>
        <plasmid evidence="6">pMRAD01</plasmid>
    </source>
</reference>
<accession>B1M1F3</accession>
<evidence type="ECO:0000313" key="7">
    <source>
        <dbReference type="Proteomes" id="UP000006589"/>
    </source>
</evidence>
<dbReference type="KEGG" id="mrd:Mrad2831_4159"/>
<dbReference type="GO" id="GO:0006313">
    <property type="term" value="P:DNA transposition"/>
    <property type="evidence" value="ECO:0007669"/>
    <property type="project" value="InterPro"/>
</dbReference>
<sequence>MGEALGRSQGGFSTKLHLRAEGGGKPIAAVLTAGERHEQFALDALMDKGAVPRPGRGRPRLRPRRTAGDRGYSSPPARCRLRQRRIEPVIPTRKDQPRQPDFDKAAYRERNKVERLINRLKQYRRIATRYEKRAANYLAMVTLGMTMLWLT</sequence>
<dbReference type="KEGG" id="mrd:Mrad2831_1107"/>
<dbReference type="NCBIfam" id="NF033580">
    <property type="entry name" value="transpos_IS5_3"/>
    <property type="match status" value="1"/>
</dbReference>
<evidence type="ECO:0000259" key="3">
    <source>
        <dbReference type="Pfam" id="PF01609"/>
    </source>
</evidence>
<evidence type="ECO:0000256" key="2">
    <source>
        <dbReference type="SAM" id="Phobius"/>
    </source>
</evidence>
<evidence type="ECO:0000313" key="5">
    <source>
        <dbReference type="EMBL" id="ACB26128.1"/>
    </source>
</evidence>
<gene>
    <name evidence="4" type="ordered locus">Mrad2831_1107</name>
    <name evidence="5" type="ordered locus">Mrad2831_4159</name>
    <name evidence="6" type="ordered locus">Mrad2831_6136</name>
</gene>
<feature type="transmembrane region" description="Helical" evidence="2">
    <location>
        <begin position="134"/>
        <end position="150"/>
    </location>
</feature>
<dbReference type="STRING" id="426355.Mrad2831_1107"/>
<dbReference type="HOGENOM" id="CLU_055261_9_1_5"/>
<proteinExistence type="predicted"/>
<dbReference type="KEGG" id="mrd:Mrad2831_6136"/>
<feature type="compositionally biased region" description="Basic residues" evidence="1">
    <location>
        <begin position="55"/>
        <end position="65"/>
    </location>
</feature>
<dbReference type="InterPro" id="IPR002559">
    <property type="entry name" value="Transposase_11"/>
</dbReference>
<evidence type="ECO:0000313" key="4">
    <source>
        <dbReference type="EMBL" id="ACB23116.1"/>
    </source>
</evidence>
<name>B1M1F3_METRJ</name>
<keyword evidence="2" id="KW-1133">Transmembrane helix</keyword>
<reference evidence="5 7" key="1">
    <citation type="submission" date="2008-03" db="EMBL/GenBank/DDBJ databases">
        <title>Complete sequence of chromosome of Methylobacterium radiotolerans JCM 2831.</title>
        <authorList>
            <consortium name="US DOE Joint Genome Institute"/>
            <person name="Copeland A."/>
            <person name="Lucas S."/>
            <person name="Lapidus A."/>
            <person name="Glavina del Rio T."/>
            <person name="Dalin E."/>
            <person name="Tice H."/>
            <person name="Bruce D."/>
            <person name="Goodwin L."/>
            <person name="Pitluck S."/>
            <person name="Kiss H."/>
            <person name="Brettin T."/>
            <person name="Detter J.C."/>
            <person name="Han C."/>
            <person name="Kuske C.R."/>
            <person name="Schmutz J."/>
            <person name="Larimer F."/>
            <person name="Land M."/>
            <person name="Hauser L."/>
            <person name="Kyrpides N."/>
            <person name="Mikhailova N."/>
            <person name="Marx C.J."/>
            <person name="Richardson P."/>
        </authorList>
    </citation>
    <scope>NUCLEOTIDE SEQUENCE [LARGE SCALE GENOMIC DNA]</scope>
    <source>
        <strain evidence="7">ATCC 27329 / DSM 1819 / JCM 2831 / NBRC 15690 / NCIMB 10815 / 0-1</strain>
        <strain evidence="5">JCM 2831</strain>
    </source>
</reference>
<evidence type="ECO:0000256" key="1">
    <source>
        <dbReference type="SAM" id="MobiDB-lite"/>
    </source>
</evidence>
<dbReference type="Pfam" id="PF01609">
    <property type="entry name" value="DDE_Tnp_1"/>
    <property type="match status" value="1"/>
</dbReference>
<evidence type="ECO:0000313" key="6">
    <source>
        <dbReference type="EMBL" id="ACB28061.1"/>
    </source>
</evidence>
<dbReference type="PATRIC" id="fig|426355.14.peg.6214"/>
<feature type="region of interest" description="Disordered" evidence="1">
    <location>
        <begin position="44"/>
        <end position="83"/>
    </location>
</feature>
<dbReference type="eggNOG" id="COG3293">
    <property type="taxonomic scope" value="Bacteria"/>
</dbReference>
<geneLocation type="plasmid" evidence="6 7">
    <name>pMRAD01</name>
</geneLocation>
<dbReference type="GO" id="GO:0003677">
    <property type="term" value="F:DNA binding"/>
    <property type="evidence" value="ECO:0007669"/>
    <property type="project" value="InterPro"/>
</dbReference>
<dbReference type="EMBL" id="CP001001">
    <property type="protein sequence ID" value="ACB26128.1"/>
    <property type="molecule type" value="Genomic_DNA"/>
</dbReference>
<dbReference type="PANTHER" id="PTHR30007">
    <property type="entry name" value="PHP DOMAIN PROTEIN"/>
    <property type="match status" value="1"/>
</dbReference>
<organism evidence="5 7">
    <name type="scientific">Methylobacterium radiotolerans (strain ATCC 27329 / DSM 1819 / JCM 2831 / NBRC 15690 / NCIMB 10815 / 0-1)</name>
    <dbReference type="NCBI Taxonomy" id="426355"/>
    <lineage>
        <taxon>Bacteria</taxon>
        <taxon>Pseudomonadati</taxon>
        <taxon>Pseudomonadota</taxon>
        <taxon>Alphaproteobacteria</taxon>
        <taxon>Hyphomicrobiales</taxon>
        <taxon>Methylobacteriaceae</taxon>
        <taxon>Methylobacterium</taxon>
    </lineage>
</organism>
<dbReference type="Proteomes" id="UP000006589">
    <property type="component" value="Plasmid pMRAD01"/>
</dbReference>
<protein>
    <submittedName>
        <fullName evidence="5">Transposase IS4 family protein</fullName>
    </submittedName>
</protein>
<keyword evidence="2" id="KW-0812">Transmembrane</keyword>
<dbReference type="EMBL" id="CP001002">
    <property type="protein sequence ID" value="ACB28061.1"/>
    <property type="molecule type" value="Genomic_DNA"/>
</dbReference>
<dbReference type="PANTHER" id="PTHR30007:SF1">
    <property type="entry name" value="BLR1914 PROTEIN"/>
    <property type="match status" value="1"/>
</dbReference>
<dbReference type="GO" id="GO:0004803">
    <property type="term" value="F:transposase activity"/>
    <property type="evidence" value="ECO:0007669"/>
    <property type="project" value="InterPro"/>
</dbReference>
<keyword evidence="6" id="KW-0614">Plasmid</keyword>
<dbReference type="AlphaFoldDB" id="B1M1F3"/>
<feature type="domain" description="Transposase IS4-like" evidence="3">
    <location>
        <begin position="14"/>
        <end position="146"/>
    </location>
</feature>
<dbReference type="EMBL" id="CP001001">
    <property type="protein sequence ID" value="ACB23116.1"/>
    <property type="molecule type" value="Genomic_DNA"/>
</dbReference>
<dbReference type="Proteomes" id="UP000006589">
    <property type="component" value="Chromosome"/>
</dbReference>
<keyword evidence="2" id="KW-0472">Membrane</keyword>